<evidence type="ECO:0000313" key="3">
    <source>
        <dbReference type="Proteomes" id="UP000601223"/>
    </source>
</evidence>
<evidence type="ECO:0000313" key="2">
    <source>
        <dbReference type="EMBL" id="GIF79255.1"/>
    </source>
</evidence>
<dbReference type="AlphaFoldDB" id="A0A8J3NFC7"/>
<organism evidence="2 3">
    <name type="scientific">Catellatospora bangladeshensis</name>
    <dbReference type="NCBI Taxonomy" id="310355"/>
    <lineage>
        <taxon>Bacteria</taxon>
        <taxon>Bacillati</taxon>
        <taxon>Actinomycetota</taxon>
        <taxon>Actinomycetes</taxon>
        <taxon>Micromonosporales</taxon>
        <taxon>Micromonosporaceae</taxon>
        <taxon>Catellatospora</taxon>
    </lineage>
</organism>
<keyword evidence="1" id="KW-0472">Membrane</keyword>
<gene>
    <name evidence="2" type="ORF">Cba03nite_06040</name>
</gene>
<evidence type="ECO:0008006" key="4">
    <source>
        <dbReference type="Google" id="ProtNLM"/>
    </source>
</evidence>
<reference evidence="2 3" key="1">
    <citation type="submission" date="2021-01" db="EMBL/GenBank/DDBJ databases">
        <title>Whole genome shotgun sequence of Catellatospora bangladeshensis NBRC 107357.</title>
        <authorList>
            <person name="Komaki H."/>
            <person name="Tamura T."/>
        </authorList>
    </citation>
    <scope>NUCLEOTIDE SEQUENCE [LARGE SCALE GENOMIC DNA]</scope>
    <source>
        <strain evidence="2 3">NBRC 107357</strain>
    </source>
</reference>
<evidence type="ECO:0000256" key="1">
    <source>
        <dbReference type="SAM" id="Phobius"/>
    </source>
</evidence>
<dbReference type="Proteomes" id="UP000601223">
    <property type="component" value="Unassembled WGS sequence"/>
</dbReference>
<accession>A0A8J3NFC7</accession>
<protein>
    <recommendedName>
        <fullName evidence="4">DUF4190 domain-containing protein</fullName>
    </recommendedName>
</protein>
<keyword evidence="3" id="KW-1185">Reference proteome</keyword>
<keyword evidence="1" id="KW-1133">Transmembrane helix</keyword>
<sequence>MPPGGAPRAGGDKVTLWGVLGIVTALCCCGVLGIVFGWLSVREAKQFGKSPVLGYVAIALGVLAILRDIFIWPKYLGGQWKMN</sequence>
<feature type="transmembrane region" description="Helical" evidence="1">
    <location>
        <begin position="16"/>
        <end position="40"/>
    </location>
</feature>
<feature type="transmembrane region" description="Helical" evidence="1">
    <location>
        <begin position="52"/>
        <end position="72"/>
    </location>
</feature>
<keyword evidence="1" id="KW-0812">Transmembrane</keyword>
<name>A0A8J3NFC7_9ACTN</name>
<dbReference type="RefSeq" id="WP_203742072.1">
    <property type="nucleotide sequence ID" value="NZ_BONF01000005.1"/>
</dbReference>
<comment type="caution">
    <text evidence="2">The sequence shown here is derived from an EMBL/GenBank/DDBJ whole genome shotgun (WGS) entry which is preliminary data.</text>
</comment>
<proteinExistence type="predicted"/>
<dbReference type="EMBL" id="BONF01000005">
    <property type="protein sequence ID" value="GIF79255.1"/>
    <property type="molecule type" value="Genomic_DNA"/>
</dbReference>